<dbReference type="InterPro" id="IPR014001">
    <property type="entry name" value="Helicase_ATP-bd"/>
</dbReference>
<dbReference type="InterPro" id="IPR001650">
    <property type="entry name" value="Helicase_C-like"/>
</dbReference>
<gene>
    <name evidence="10" type="ORF">M378DRAFT_92700</name>
    <name evidence="9" type="ORF">M378DRAFT_93009</name>
</gene>
<dbReference type="OrthoDB" id="10261556at2759"/>
<evidence type="ECO:0000256" key="4">
    <source>
        <dbReference type="ARBA" id="ARBA00034617"/>
    </source>
</evidence>
<dbReference type="STRING" id="946122.A0A0C2WEA0"/>
<dbReference type="SUPFAM" id="SSF52540">
    <property type="entry name" value="P-loop containing nucleoside triphosphate hydrolases"/>
    <property type="match status" value="1"/>
</dbReference>
<evidence type="ECO:0000256" key="1">
    <source>
        <dbReference type="ARBA" id="ARBA00005446"/>
    </source>
</evidence>
<feature type="domain" description="Helicase C-terminal" evidence="8">
    <location>
        <begin position="207"/>
        <end position="362"/>
    </location>
</feature>
<keyword evidence="11" id="KW-1185">Reference proteome</keyword>
<name>A0A0C2WEA0_AMAMK</name>
<reference evidence="10 11" key="1">
    <citation type="submission" date="2014-04" db="EMBL/GenBank/DDBJ databases">
        <title>Evolutionary Origins and Diversification of the Mycorrhizal Mutualists.</title>
        <authorList>
            <consortium name="DOE Joint Genome Institute"/>
            <consortium name="Mycorrhizal Genomics Consortium"/>
            <person name="Kohler A."/>
            <person name="Kuo A."/>
            <person name="Nagy L.G."/>
            <person name="Floudas D."/>
            <person name="Copeland A."/>
            <person name="Barry K.W."/>
            <person name="Cichocki N."/>
            <person name="Veneault-Fourrey C."/>
            <person name="LaButti K."/>
            <person name="Lindquist E.A."/>
            <person name="Lipzen A."/>
            <person name="Lundell T."/>
            <person name="Morin E."/>
            <person name="Murat C."/>
            <person name="Riley R."/>
            <person name="Ohm R."/>
            <person name="Sun H."/>
            <person name="Tunlid A."/>
            <person name="Henrissat B."/>
            <person name="Grigoriev I.V."/>
            <person name="Hibbett D.S."/>
            <person name="Martin F."/>
        </authorList>
    </citation>
    <scope>NUCLEOTIDE SEQUENCE [LARGE SCALE GENOMIC DNA]</scope>
    <source>
        <strain evidence="10 11">Koide BX008</strain>
    </source>
</reference>
<dbReference type="PROSITE" id="PS51192">
    <property type="entry name" value="HELICASE_ATP_BIND_1"/>
    <property type="match status" value="1"/>
</dbReference>
<comment type="catalytic activity">
    <reaction evidence="4">
        <text>Couples ATP hydrolysis with the unwinding of duplex DNA by translocating in the 3'-5' direction.</text>
        <dbReference type="EC" id="5.6.2.4"/>
    </reaction>
</comment>
<accession>A0A0C2WEA0</accession>
<comment type="similarity">
    <text evidence="1">Belongs to the helicase family. RecQ subfamily.</text>
</comment>
<dbReference type="Gene3D" id="3.40.50.300">
    <property type="entry name" value="P-loop containing nucleotide triphosphate hydrolases"/>
    <property type="match status" value="2"/>
</dbReference>
<dbReference type="SMART" id="SM00490">
    <property type="entry name" value="HELICc"/>
    <property type="match status" value="1"/>
</dbReference>
<dbReference type="HOGENOM" id="CLU_001103_19_0_1"/>
<keyword evidence="2" id="KW-0547">Nucleotide-binding</keyword>
<evidence type="ECO:0000313" key="10">
    <source>
        <dbReference type="EMBL" id="KIL54373.1"/>
    </source>
</evidence>
<dbReference type="InterPro" id="IPR027417">
    <property type="entry name" value="P-loop_NTPase"/>
</dbReference>
<dbReference type="Pfam" id="PF00271">
    <property type="entry name" value="Helicase_C"/>
    <property type="match status" value="1"/>
</dbReference>
<feature type="compositionally biased region" description="Polar residues" evidence="6">
    <location>
        <begin position="359"/>
        <end position="377"/>
    </location>
</feature>
<keyword evidence="3" id="KW-0067">ATP-binding</keyword>
<dbReference type="GO" id="GO:0000724">
    <property type="term" value="P:double-strand break repair via homologous recombination"/>
    <property type="evidence" value="ECO:0007669"/>
    <property type="project" value="TreeGrafter"/>
</dbReference>
<dbReference type="EMBL" id="KN818787">
    <property type="protein sequence ID" value="KIL54373.1"/>
    <property type="molecule type" value="Genomic_DNA"/>
</dbReference>
<dbReference type="PANTHER" id="PTHR13710:SF154">
    <property type="entry name" value="RECQ HELICASE, PUTATIVE (AFU_ORTHOLOGUE AFUA_6G14720)-RELATED"/>
    <property type="match status" value="1"/>
</dbReference>
<feature type="compositionally biased region" description="Basic residues" evidence="6">
    <location>
        <begin position="414"/>
        <end position="429"/>
    </location>
</feature>
<evidence type="ECO:0000313" key="11">
    <source>
        <dbReference type="Proteomes" id="UP000054549"/>
    </source>
</evidence>
<feature type="region of interest" description="Disordered" evidence="6">
    <location>
        <begin position="348"/>
        <end position="429"/>
    </location>
</feature>
<evidence type="ECO:0000313" key="9">
    <source>
        <dbReference type="EMBL" id="KIL54172.1"/>
    </source>
</evidence>
<dbReference type="EMBL" id="KN818901">
    <property type="protein sequence ID" value="KIL54172.1"/>
    <property type="molecule type" value="Genomic_DNA"/>
</dbReference>
<evidence type="ECO:0000256" key="5">
    <source>
        <dbReference type="ARBA" id="ARBA00034808"/>
    </source>
</evidence>
<dbReference type="PANTHER" id="PTHR13710">
    <property type="entry name" value="DNA HELICASE RECQ FAMILY MEMBER"/>
    <property type="match status" value="1"/>
</dbReference>
<dbReference type="GO" id="GO:0003676">
    <property type="term" value="F:nucleic acid binding"/>
    <property type="evidence" value="ECO:0007669"/>
    <property type="project" value="InterPro"/>
</dbReference>
<dbReference type="GO" id="GO:0005694">
    <property type="term" value="C:chromosome"/>
    <property type="evidence" value="ECO:0007669"/>
    <property type="project" value="TreeGrafter"/>
</dbReference>
<feature type="domain" description="Helicase ATP-binding" evidence="7">
    <location>
        <begin position="6"/>
        <end position="178"/>
    </location>
</feature>
<dbReference type="AlphaFoldDB" id="A0A0C2WEA0"/>
<dbReference type="Pfam" id="PF00270">
    <property type="entry name" value="DEAD"/>
    <property type="match status" value="1"/>
</dbReference>
<dbReference type="GO" id="GO:0009378">
    <property type="term" value="F:four-way junction helicase activity"/>
    <property type="evidence" value="ECO:0007669"/>
    <property type="project" value="TreeGrafter"/>
</dbReference>
<dbReference type="EC" id="5.6.2.4" evidence="5"/>
<dbReference type="GO" id="GO:0005737">
    <property type="term" value="C:cytoplasm"/>
    <property type="evidence" value="ECO:0007669"/>
    <property type="project" value="TreeGrafter"/>
</dbReference>
<dbReference type="GO" id="GO:0005524">
    <property type="term" value="F:ATP binding"/>
    <property type="evidence" value="ECO:0007669"/>
    <property type="project" value="UniProtKB-KW"/>
</dbReference>
<dbReference type="PROSITE" id="PS51194">
    <property type="entry name" value="HELICASE_CTER"/>
    <property type="match status" value="1"/>
</dbReference>
<evidence type="ECO:0000259" key="7">
    <source>
        <dbReference type="PROSITE" id="PS51192"/>
    </source>
</evidence>
<evidence type="ECO:0000256" key="2">
    <source>
        <dbReference type="ARBA" id="ARBA00022741"/>
    </source>
</evidence>
<evidence type="ECO:0000256" key="6">
    <source>
        <dbReference type="SAM" id="MobiDB-lite"/>
    </source>
</evidence>
<dbReference type="SMART" id="SM00487">
    <property type="entry name" value="DEXDc"/>
    <property type="match status" value="1"/>
</dbReference>
<feature type="compositionally biased region" description="Acidic residues" evidence="6">
    <location>
        <begin position="384"/>
        <end position="408"/>
    </location>
</feature>
<organism evidence="10 11">
    <name type="scientific">Amanita muscaria (strain Koide BX008)</name>
    <dbReference type="NCBI Taxonomy" id="946122"/>
    <lineage>
        <taxon>Eukaryota</taxon>
        <taxon>Fungi</taxon>
        <taxon>Dikarya</taxon>
        <taxon>Basidiomycota</taxon>
        <taxon>Agaricomycotina</taxon>
        <taxon>Agaricomycetes</taxon>
        <taxon>Agaricomycetidae</taxon>
        <taxon>Agaricales</taxon>
        <taxon>Pluteineae</taxon>
        <taxon>Amanitaceae</taxon>
        <taxon>Amanita</taxon>
    </lineage>
</organism>
<dbReference type="Proteomes" id="UP000054549">
    <property type="component" value="Unassembled WGS sequence"/>
</dbReference>
<protein>
    <recommendedName>
        <fullName evidence="5">DNA 3'-5' helicase</fullName>
        <ecNumber evidence="5">5.6.2.4</ecNumber>
    </recommendedName>
</protein>
<sequence>WQVRVCDAILRGQDVISLAATGSGKTLTFWMLLLFRPRGIQIIVTPLNILGEQNTELLSKLGIEGIFISAKTATEWNFRLIASLQYRAIIVNPEELMRPKGGFEKLLSDKTFNNHIISIVIDEAHCISQWGTFRPEYREIGRLRYLQRKLCPILATSATMSAGVIDDVKKVLRLREESLFISRCSTDRTNIKILVRPILNPIRTFRDLSFLLCNWKFGDPPPPKFLVFFDNINESVLAGLFLRSLLPKDQHHRIKWFNSEMSDRFKRNETGRLARGETWGLMATDSFGMGMDLPDIAIVIQWCATPSISALWQRFGRCARDPTLQGTAIIFAEKEYFDVLANEKKKRKRNLHSIKIEPGTSSTAKQARLGPSTSRSAASRDHEASDEEEGEEDEEDEKEEEDDEDEKEDEKGKEKKKKPSTYSRKKSKKEKIEPAIFVLLNADSRGVSCRRQPFSDQFENTKASEFCVCDCMYTFV</sequence>
<evidence type="ECO:0000259" key="8">
    <source>
        <dbReference type="PROSITE" id="PS51194"/>
    </source>
</evidence>
<evidence type="ECO:0000256" key="3">
    <source>
        <dbReference type="ARBA" id="ARBA00022840"/>
    </source>
</evidence>
<proteinExistence type="inferred from homology"/>
<dbReference type="GO" id="GO:0043138">
    <property type="term" value="F:3'-5' DNA helicase activity"/>
    <property type="evidence" value="ECO:0007669"/>
    <property type="project" value="UniProtKB-EC"/>
</dbReference>
<dbReference type="InterPro" id="IPR011545">
    <property type="entry name" value="DEAD/DEAH_box_helicase_dom"/>
</dbReference>
<feature type="non-terminal residue" evidence="10">
    <location>
        <position position="1"/>
    </location>
</feature>